<reference evidence="1 2" key="1">
    <citation type="submission" date="2014-02" db="EMBL/GenBank/DDBJ databases">
        <title>Expanding our view of genomic diversity in Candidatus Accumulibacter clades.</title>
        <authorList>
            <person name="Skennerton C.T."/>
            <person name="Barr J.J."/>
            <person name="Slater F.R."/>
            <person name="Bond P.L."/>
            <person name="Tyson G.W."/>
        </authorList>
    </citation>
    <scope>NUCLEOTIDE SEQUENCE [LARGE SCALE GENOMIC DNA]</scope>
    <source>
        <strain evidence="2">BA-91</strain>
    </source>
</reference>
<dbReference type="AlphaFoldDB" id="A0A080LWZ6"/>
<dbReference type="InterPro" id="IPR009045">
    <property type="entry name" value="Zn_M74/Hedgehog-like"/>
</dbReference>
<organism evidence="1 2">
    <name type="scientific">Candidatus Accumulibacter phosphatis</name>
    <dbReference type="NCBI Taxonomy" id="327160"/>
    <lineage>
        <taxon>Bacteria</taxon>
        <taxon>Pseudomonadati</taxon>
        <taxon>Pseudomonadota</taxon>
        <taxon>Betaproteobacteria</taxon>
        <taxon>Candidatus Accumulibacter</taxon>
    </lineage>
</organism>
<sequence length="164" mass="17827">MNEADRKKRNEDRLKELYPTFRTRLKSVISTLEAAGLRPRIQDAWRSPADQKKAYDSGHSKLLYGFHNVTSSTGTPESLAVDLLDDDSAVNPGKPYLLQLAAAAEKAGLVTGIRWGVPAKLIPGIDTAIANKDWSAPVKVGWDPTHVQPTDVTVAEAKAGKRPA</sequence>
<accession>A0A080LWZ6</accession>
<dbReference type="EMBL" id="JDVG02000259">
    <property type="protein sequence ID" value="KFB73233.1"/>
    <property type="molecule type" value="Genomic_DNA"/>
</dbReference>
<name>A0A080LWZ6_9PROT</name>
<protein>
    <submittedName>
        <fullName evidence="1">Uncharacterized protein</fullName>
    </submittedName>
</protein>
<gene>
    <name evidence="1" type="ORF">AW09_001493</name>
</gene>
<dbReference type="SUPFAM" id="SSF55166">
    <property type="entry name" value="Hedgehog/DD-peptidase"/>
    <property type="match status" value="1"/>
</dbReference>
<comment type="caution">
    <text evidence="1">The sequence shown here is derived from an EMBL/GenBank/DDBJ whole genome shotgun (WGS) entry which is preliminary data.</text>
</comment>
<evidence type="ECO:0000313" key="2">
    <source>
        <dbReference type="Proteomes" id="UP000020077"/>
    </source>
</evidence>
<proteinExistence type="predicted"/>
<dbReference type="Proteomes" id="UP000020077">
    <property type="component" value="Unassembled WGS sequence"/>
</dbReference>
<evidence type="ECO:0000313" key="1">
    <source>
        <dbReference type="EMBL" id="KFB73233.1"/>
    </source>
</evidence>
<dbReference type="Gene3D" id="3.30.1380.10">
    <property type="match status" value="1"/>
</dbReference>